<dbReference type="Pfam" id="PF24564">
    <property type="entry name" value="DUF7605"/>
    <property type="match status" value="1"/>
</dbReference>
<proteinExistence type="predicted"/>
<keyword evidence="1" id="KW-0175">Coiled coil</keyword>
<evidence type="ECO:0000313" key="4">
    <source>
        <dbReference type="EMBL" id="THX17187.1"/>
    </source>
</evidence>
<feature type="coiled-coil region" evidence="1">
    <location>
        <begin position="446"/>
        <end position="476"/>
    </location>
</feature>
<feature type="region of interest" description="Disordered" evidence="2">
    <location>
        <begin position="918"/>
        <end position="967"/>
    </location>
</feature>
<feature type="domain" description="DUF7605" evidence="3">
    <location>
        <begin position="674"/>
        <end position="836"/>
    </location>
</feature>
<gene>
    <name evidence="4" type="ORF">D6D13_01030</name>
</gene>
<organism evidence="4">
    <name type="scientific">Aureobasidium pullulans</name>
    <name type="common">Black yeast</name>
    <name type="synonym">Pullularia pullulans</name>
    <dbReference type="NCBI Taxonomy" id="5580"/>
    <lineage>
        <taxon>Eukaryota</taxon>
        <taxon>Fungi</taxon>
        <taxon>Dikarya</taxon>
        <taxon>Ascomycota</taxon>
        <taxon>Pezizomycotina</taxon>
        <taxon>Dothideomycetes</taxon>
        <taxon>Dothideomycetidae</taxon>
        <taxon>Dothideales</taxon>
        <taxon>Saccotheciaceae</taxon>
        <taxon>Aureobasidium</taxon>
    </lineage>
</organism>
<protein>
    <recommendedName>
        <fullName evidence="3">DUF7605 domain-containing protein</fullName>
    </recommendedName>
</protein>
<dbReference type="InterPro" id="IPR027417">
    <property type="entry name" value="P-loop_NTPase"/>
</dbReference>
<feature type="compositionally biased region" description="Polar residues" evidence="2">
    <location>
        <begin position="932"/>
        <end position="941"/>
    </location>
</feature>
<dbReference type="SUPFAM" id="SSF52540">
    <property type="entry name" value="P-loop containing nucleoside triphosphate hydrolases"/>
    <property type="match status" value="1"/>
</dbReference>
<accession>A0A4S9DBT4</accession>
<dbReference type="EMBL" id="QZAS01000002">
    <property type="protein sequence ID" value="THX17187.1"/>
    <property type="molecule type" value="Genomic_DNA"/>
</dbReference>
<evidence type="ECO:0000256" key="1">
    <source>
        <dbReference type="SAM" id="Coils"/>
    </source>
</evidence>
<evidence type="ECO:0000256" key="2">
    <source>
        <dbReference type="SAM" id="MobiDB-lite"/>
    </source>
</evidence>
<dbReference type="InterPro" id="IPR056024">
    <property type="entry name" value="DUF7605"/>
</dbReference>
<comment type="caution">
    <text evidence="4">The sequence shown here is derived from an EMBL/GenBank/DDBJ whole genome shotgun (WGS) entry which is preliminary data.</text>
</comment>
<dbReference type="PANTHER" id="PTHR36681">
    <property type="entry name" value="NUCLEAR GTPASE, GERMINAL CENTER-ASSOCIATED, TANDEM DUPLICATE 3"/>
    <property type="match status" value="1"/>
</dbReference>
<sequence>MSSRSASPEANERLLGKRKRTVEDEDNEGDSQTDKRRHMEDDDLKSTDDFDVSKDLDDELLFVKKDREGSTKTLDLEPEQGTIRWSEDREEYPNCAVYHADVKQYQARVTELFVNLAEHLSRISHTGDDMEILHTQAIAIQTFSGPKRQVVALAGDAGSGKSSLISSILDIPHISRHVWMLPVSCPNCMMLIYIQGNYGRACTCAITEYTKAFPDQTRKFSAQIVYLNPVQLRKLLVDHLKEYVIFHFEKDKDWTVEETAEYRAQAQTAEGTLLDLFRDKPSFNNSTEMKSYIHTSYKNKAGIELAAQLYTWCQELVTAHNPSSQLNTIEADRAFQLNKALSPFLSSGGSSDTKPRLWPLVFKVSIGVRGCRVLENLTIADLPVRVKASKNYIRSSDYLWIVAPIGRCVTDTTVDTILFEFGERFAGRLAIICTKIDDKMTSGMFMQEYQTEVQNMEKIERAFKEAKEDLSKAKALFRQASKPSTIEERNKEVEVCQERYGKLANIRLRFMVRTRNRKIADMIYEDKSEYLEEGVNGPVFFVSNEHYMWLKGYKESETEAPEQLDAYATGIPGLRTYALSIPAQEMWLTFLSHIRHTSIGFTKALRIWATKTGADDGDGLLRIKEKSLKAVDQAIEAYLKVVAKDAVQSLAVPIRVSLPTVAQKGYEFMQDVVGKWHHSTIKAFVSNDGSHSTKKVGHVDWNAKLRRPAVRLMSAGWDEMSTKEKQHLAVAQLKLQNNMDVLQHDLKEMMELFKIPRGHFEELLDAQKHGIARAGQRYCVNLDKEFRNTKQLTEKDNQDGYFVQAMSPVYTKAAKVNGKGSKDKIMNLLEEYVNQRDENSPFIRMADYASKKIAEHSKTFSRALHEDCNKIYNEVFNQFGGLMIESADDNAAVVEVKSTLREFLPEVDNELAEIVKKLEDIERNPRSKGKQKSSAPDATNVKQEKRKPADGASTTPKVKIEIKKEQQ</sequence>
<dbReference type="PANTHER" id="PTHR36681:SF3">
    <property type="entry name" value="NUCLEAR GTPASE, GERMINAL CENTER-ASSOCIATED, TANDEM DUPLICATE 3"/>
    <property type="match status" value="1"/>
</dbReference>
<name>A0A4S9DBT4_AURPU</name>
<reference evidence="4" key="1">
    <citation type="submission" date="2018-10" db="EMBL/GenBank/DDBJ databases">
        <title>Fifty Aureobasidium pullulans genomes reveal a recombining polyextremotolerant generalist.</title>
        <authorList>
            <person name="Gostincar C."/>
            <person name="Turk M."/>
            <person name="Zajc J."/>
            <person name="Gunde-Cimerman N."/>
        </authorList>
    </citation>
    <scope>NUCLEOTIDE SEQUENCE [LARGE SCALE GENOMIC DNA]</scope>
    <source>
        <strain evidence="4">EXF-10085</strain>
    </source>
</reference>
<evidence type="ECO:0000259" key="3">
    <source>
        <dbReference type="Pfam" id="PF24564"/>
    </source>
</evidence>
<dbReference type="AlphaFoldDB" id="A0A4S9DBT4"/>
<feature type="region of interest" description="Disordered" evidence="2">
    <location>
        <begin position="1"/>
        <end position="51"/>
    </location>
</feature>
<feature type="compositionally biased region" description="Basic and acidic residues" evidence="2">
    <location>
        <begin position="32"/>
        <end position="51"/>
    </location>
</feature>
<feature type="compositionally biased region" description="Basic and acidic residues" evidence="2">
    <location>
        <begin position="958"/>
        <end position="967"/>
    </location>
</feature>